<gene>
    <name evidence="2" type="ORF">CAUJ_LOCUS10546</name>
</gene>
<dbReference type="AlphaFoldDB" id="A0A8S1HHL0"/>
<keyword evidence="3" id="KW-1185">Reference proteome</keyword>
<accession>A0A8S1HHL0</accession>
<feature type="compositionally biased region" description="Polar residues" evidence="1">
    <location>
        <begin position="33"/>
        <end position="42"/>
    </location>
</feature>
<reference evidence="2" key="1">
    <citation type="submission" date="2020-10" db="EMBL/GenBank/DDBJ databases">
        <authorList>
            <person name="Kikuchi T."/>
        </authorList>
    </citation>
    <scope>NUCLEOTIDE SEQUENCE</scope>
    <source>
        <strain evidence="2">NKZ352</strain>
    </source>
</reference>
<evidence type="ECO:0000313" key="3">
    <source>
        <dbReference type="Proteomes" id="UP000835052"/>
    </source>
</evidence>
<evidence type="ECO:0000313" key="2">
    <source>
        <dbReference type="EMBL" id="CAD6194627.1"/>
    </source>
</evidence>
<sequence>MYELQSSDPKKMKVSERNTKPSSAKLFSRIQRTKSNGENETSGKILKTNEKERKMLGKTTMVAVKNKTKKEKTRDICDSIESVCKNRTSLSDEQVLRDARESKIVDFEDFMCGTRYSLQYRKDCSLAKDVLNNLTEEMSCMKPFQRERMLKSLMVSLNVSVKKMRKFMKDEK</sequence>
<organism evidence="2 3">
    <name type="scientific">Caenorhabditis auriculariae</name>
    <dbReference type="NCBI Taxonomy" id="2777116"/>
    <lineage>
        <taxon>Eukaryota</taxon>
        <taxon>Metazoa</taxon>
        <taxon>Ecdysozoa</taxon>
        <taxon>Nematoda</taxon>
        <taxon>Chromadorea</taxon>
        <taxon>Rhabditida</taxon>
        <taxon>Rhabditina</taxon>
        <taxon>Rhabditomorpha</taxon>
        <taxon>Rhabditoidea</taxon>
        <taxon>Rhabditidae</taxon>
        <taxon>Peloderinae</taxon>
        <taxon>Caenorhabditis</taxon>
    </lineage>
</organism>
<comment type="caution">
    <text evidence="2">The sequence shown here is derived from an EMBL/GenBank/DDBJ whole genome shotgun (WGS) entry which is preliminary data.</text>
</comment>
<feature type="compositionally biased region" description="Basic and acidic residues" evidence="1">
    <location>
        <begin position="8"/>
        <end position="19"/>
    </location>
</feature>
<protein>
    <submittedName>
        <fullName evidence="2">Uncharacterized protein</fullName>
    </submittedName>
</protein>
<name>A0A8S1HHL0_9PELO</name>
<dbReference type="EMBL" id="CAJGYM010000046">
    <property type="protein sequence ID" value="CAD6194627.1"/>
    <property type="molecule type" value="Genomic_DNA"/>
</dbReference>
<feature type="region of interest" description="Disordered" evidence="1">
    <location>
        <begin position="1"/>
        <end position="45"/>
    </location>
</feature>
<proteinExistence type="predicted"/>
<evidence type="ECO:0000256" key="1">
    <source>
        <dbReference type="SAM" id="MobiDB-lite"/>
    </source>
</evidence>
<dbReference type="Proteomes" id="UP000835052">
    <property type="component" value="Unassembled WGS sequence"/>
</dbReference>